<feature type="domain" description="EGF-like" evidence="8">
    <location>
        <begin position="627"/>
        <end position="667"/>
    </location>
</feature>
<dbReference type="InterPro" id="IPR001879">
    <property type="entry name" value="GPCR_2_extracellular_dom"/>
</dbReference>
<evidence type="ECO:0000256" key="2">
    <source>
        <dbReference type="ARBA" id="ARBA00022729"/>
    </source>
</evidence>
<dbReference type="SUPFAM" id="SSF49265">
    <property type="entry name" value="Fibronectin type III"/>
    <property type="match status" value="2"/>
</dbReference>
<evidence type="ECO:0000256" key="3">
    <source>
        <dbReference type="ARBA" id="ARBA00022737"/>
    </source>
</evidence>
<keyword evidence="12" id="KW-1185">Reference proteome</keyword>
<dbReference type="GO" id="GO:0016020">
    <property type="term" value="C:membrane"/>
    <property type="evidence" value="ECO:0007669"/>
    <property type="project" value="InterPro"/>
</dbReference>
<dbReference type="PANTHER" id="PTHR46708:SF2">
    <property type="entry name" value="FIBRONECTIN TYPE-III DOMAIN-CONTAINING PROTEIN"/>
    <property type="match status" value="1"/>
</dbReference>
<protein>
    <submittedName>
        <fullName evidence="11">Adhesion G protein-coupled receptor L2</fullName>
    </submittedName>
</protein>
<dbReference type="Gene3D" id="2.60.40.10">
    <property type="entry name" value="Immunoglobulins"/>
    <property type="match status" value="3"/>
</dbReference>
<keyword evidence="1 5" id="KW-0245">EGF-like domain</keyword>
<keyword evidence="11" id="KW-0675">Receptor</keyword>
<proteinExistence type="predicted"/>
<dbReference type="Pfam" id="PF00041">
    <property type="entry name" value="fn3"/>
    <property type="match status" value="3"/>
</dbReference>
<dbReference type="PROSITE" id="PS50026">
    <property type="entry name" value="EGF_3"/>
    <property type="match status" value="1"/>
</dbReference>
<dbReference type="FunFam" id="2.10.25.10:FF:000038">
    <property type="entry name" value="Fibrillin 2"/>
    <property type="match status" value="1"/>
</dbReference>
<reference evidence="11" key="2">
    <citation type="journal article" date="2023" name="Science">
        <title>Genomic signatures of disease resistance in endangered staghorn corals.</title>
        <authorList>
            <person name="Vollmer S.V."/>
            <person name="Selwyn J.D."/>
            <person name="Despard B.A."/>
            <person name="Roesel C.L."/>
        </authorList>
    </citation>
    <scope>NUCLEOTIDE SEQUENCE</scope>
    <source>
        <strain evidence="11">K2</strain>
    </source>
</reference>
<evidence type="ECO:0000259" key="10">
    <source>
        <dbReference type="PROSITE" id="PS50853"/>
    </source>
</evidence>
<dbReference type="EMBL" id="JARQWQ010000009">
    <property type="protein sequence ID" value="KAK2569700.1"/>
    <property type="molecule type" value="Genomic_DNA"/>
</dbReference>
<feature type="domain" description="Fibronectin type-III" evidence="10">
    <location>
        <begin position="354"/>
        <end position="447"/>
    </location>
</feature>
<dbReference type="AlphaFoldDB" id="A0AAD9QYE1"/>
<feature type="chain" id="PRO_5042270023" evidence="7">
    <location>
        <begin position="23"/>
        <end position="1051"/>
    </location>
</feature>
<dbReference type="Pfam" id="PF13385">
    <property type="entry name" value="Laminin_G_3"/>
    <property type="match status" value="1"/>
</dbReference>
<evidence type="ECO:0000256" key="4">
    <source>
        <dbReference type="ARBA" id="ARBA00023157"/>
    </source>
</evidence>
<dbReference type="InterPro" id="IPR032471">
    <property type="entry name" value="AGRL2-4_GAIN_subdom_A"/>
</dbReference>
<evidence type="ECO:0000256" key="7">
    <source>
        <dbReference type="SAM" id="SignalP"/>
    </source>
</evidence>
<dbReference type="PROSITE" id="PS01187">
    <property type="entry name" value="EGF_CA"/>
    <property type="match status" value="1"/>
</dbReference>
<sequence length="1051" mass="117288">MKTAFGCFVLICAAFLRCRALGENSDVFNAAAHYWPLNRRFGIMDVVTNATGTKHGKVDNIFFKGPGLGFLHSAGNTWIDLGNFTGACLAEPALCNRPLTVFLWLKYSKKRNRRYLIGTSSHLTYNRGFTIFKESDRIANGTIVVRVNDGQREWNGSLSLPANVWSHVAFTWDGKSGLALFQNCRQKALISEFTYQTSARNNRSNVLEHHLTLFGAQKSSPNLGVKASFEDLTVLYKKMAVEELGEICHSKLDAPQLNTSCWVSERWIFITWEPPPMTYDILTNYNVWCWNESSSKWRKLSENENQNSQRTSRNLTDLEPGTWYKFRVENGFRFGSGRSSSTINCTTKTEVLKPPLNVSLELKSSIAILLKWIPPVGGSEGVLGYKIMYTAVDFDNKTNIAKVGRVASFLLTGLHRNTNYSIQVTSYGDKRFVESVPVSTTVQTDSNDKSTVKDISLKFLGSSTLELTWEKPRDKYKVFSYRVFINWTNPRGLQNMREVCHGNATFCVYNWDVTHKHSYHVMAYVVHEIPLVQIVDPPRHVTILSSSWSSVVANWSSPFNETTIDFVDLYQITVFSAQEQVLIQTNKTFVHIDGLKQLTEYLLLVRAWNRLGLGPPPGRGKHFRTKDHNECEDNSYTCHVNAFCINTAGSYKCECKKGFTGTGKTCDETHEGLSEEHFCPRETAADIKWKKALTQRRYVTPCPEGTIGMASRNCSGNPAAWDVPDLSNCVSKWMADIAEQLKYPNASTSLIANQLSKLTDVKSGKRLYAGDLKLLVDAIGLLSRRGPGNSSSNESQSTSQTFVKTVVSTASNILDDKHLPSWTFMPKESQNRKAVSLIDNLDGLALDMANGSKENSTEMKNVVITVSTLEELPLSKSLIMAQQSKGYHGIANTVAFPASVLNGQSSNGSKPDFATFVSYKTLSALLTPRGAKSAEKVEKEAPSLNSAIVSLNLRPLLKKTFEDPVVITLKHTEKGHQLALSLITYIGLSVSIVALCLAFLTFYFFRFASCNSCNIWSVVSSRIRDRGLVSVNVQLTLSNRELSLIGYLAEP</sequence>
<dbReference type="SMART" id="SM00179">
    <property type="entry name" value="EGF_CA"/>
    <property type="match status" value="1"/>
</dbReference>
<feature type="domain" description="Fibronectin type-III" evidence="10">
    <location>
        <begin position="254"/>
        <end position="350"/>
    </location>
</feature>
<dbReference type="Proteomes" id="UP001249851">
    <property type="component" value="Unassembled WGS sequence"/>
</dbReference>
<gene>
    <name evidence="11" type="ORF">P5673_005535</name>
</gene>
<feature type="domain" description="Fibronectin type-III" evidence="10">
    <location>
        <begin position="537"/>
        <end position="628"/>
    </location>
</feature>
<dbReference type="InterPro" id="IPR050991">
    <property type="entry name" value="ECM_Regulatory_Proteins"/>
</dbReference>
<dbReference type="PANTHER" id="PTHR46708">
    <property type="entry name" value="TENASCIN"/>
    <property type="match status" value="1"/>
</dbReference>
<evidence type="ECO:0000259" key="8">
    <source>
        <dbReference type="PROSITE" id="PS50026"/>
    </source>
</evidence>
<dbReference type="Gene3D" id="2.10.25.10">
    <property type="entry name" value="Laminin"/>
    <property type="match status" value="1"/>
</dbReference>
<dbReference type="InterPro" id="IPR003961">
    <property type="entry name" value="FN3_dom"/>
</dbReference>
<evidence type="ECO:0000256" key="6">
    <source>
        <dbReference type="SAM" id="Phobius"/>
    </source>
</evidence>
<dbReference type="SMART" id="SM00008">
    <property type="entry name" value="HormR"/>
    <property type="match status" value="1"/>
</dbReference>
<evidence type="ECO:0000256" key="1">
    <source>
        <dbReference type="ARBA" id="ARBA00022536"/>
    </source>
</evidence>
<feature type="domain" description="G-protein coupled receptors family 2 profile 1" evidence="9">
    <location>
        <begin position="665"/>
        <end position="733"/>
    </location>
</feature>
<dbReference type="InterPro" id="IPR000742">
    <property type="entry name" value="EGF"/>
</dbReference>
<dbReference type="InterPro" id="IPR018097">
    <property type="entry name" value="EGF_Ca-bd_CS"/>
</dbReference>
<keyword evidence="6" id="KW-0812">Transmembrane</keyword>
<dbReference type="Pfam" id="PF12947">
    <property type="entry name" value="EGF_3"/>
    <property type="match status" value="1"/>
</dbReference>
<organism evidence="11 12">
    <name type="scientific">Acropora cervicornis</name>
    <name type="common">Staghorn coral</name>
    <dbReference type="NCBI Taxonomy" id="6130"/>
    <lineage>
        <taxon>Eukaryota</taxon>
        <taxon>Metazoa</taxon>
        <taxon>Cnidaria</taxon>
        <taxon>Anthozoa</taxon>
        <taxon>Hexacorallia</taxon>
        <taxon>Scleractinia</taxon>
        <taxon>Astrocoeniina</taxon>
        <taxon>Acroporidae</taxon>
        <taxon>Acropora</taxon>
    </lineage>
</organism>
<dbReference type="GO" id="GO:0005509">
    <property type="term" value="F:calcium ion binding"/>
    <property type="evidence" value="ECO:0007669"/>
    <property type="project" value="InterPro"/>
</dbReference>
<dbReference type="InterPro" id="IPR013783">
    <property type="entry name" value="Ig-like_fold"/>
</dbReference>
<keyword evidence="6" id="KW-0472">Membrane</keyword>
<dbReference type="SMART" id="SM00060">
    <property type="entry name" value="FN3"/>
    <property type="match status" value="4"/>
</dbReference>
<dbReference type="Gene3D" id="2.60.120.200">
    <property type="match status" value="1"/>
</dbReference>
<feature type="transmembrane region" description="Helical" evidence="6">
    <location>
        <begin position="982"/>
        <end position="1005"/>
    </location>
</feature>
<accession>A0AAD9QYE1</accession>
<reference evidence="11" key="1">
    <citation type="journal article" date="2023" name="G3 (Bethesda)">
        <title>Whole genome assembly and annotation of the endangered Caribbean coral Acropora cervicornis.</title>
        <authorList>
            <person name="Selwyn J.D."/>
            <person name="Vollmer S.V."/>
        </authorList>
    </citation>
    <scope>NUCLEOTIDE SEQUENCE</scope>
    <source>
        <strain evidence="11">K2</strain>
    </source>
</reference>
<dbReference type="Gene3D" id="4.10.1240.10">
    <property type="entry name" value="GPCR, family 2, extracellular hormone receptor domain"/>
    <property type="match status" value="1"/>
</dbReference>
<evidence type="ECO:0000259" key="9">
    <source>
        <dbReference type="PROSITE" id="PS50227"/>
    </source>
</evidence>
<dbReference type="InterPro" id="IPR000152">
    <property type="entry name" value="EGF-type_Asp/Asn_hydroxyl_site"/>
</dbReference>
<keyword evidence="3" id="KW-0677">Repeat</keyword>
<keyword evidence="4" id="KW-1015">Disulfide bond</keyword>
<dbReference type="GO" id="GO:0004930">
    <property type="term" value="F:G protein-coupled receptor activity"/>
    <property type="evidence" value="ECO:0007669"/>
    <property type="project" value="InterPro"/>
</dbReference>
<dbReference type="PROSITE" id="PS50853">
    <property type="entry name" value="FN3"/>
    <property type="match status" value="3"/>
</dbReference>
<dbReference type="PROSITE" id="PS01186">
    <property type="entry name" value="EGF_2"/>
    <property type="match status" value="1"/>
</dbReference>
<evidence type="ECO:0000256" key="5">
    <source>
        <dbReference type="PROSITE-ProRule" id="PRU00076"/>
    </source>
</evidence>
<dbReference type="InterPro" id="IPR036116">
    <property type="entry name" value="FN3_sf"/>
</dbReference>
<evidence type="ECO:0000313" key="12">
    <source>
        <dbReference type="Proteomes" id="UP001249851"/>
    </source>
</evidence>
<comment type="caution">
    <text evidence="5">Lacks conserved residue(s) required for the propagation of feature annotation.</text>
</comment>
<dbReference type="InterPro" id="IPR036445">
    <property type="entry name" value="GPCR_2_extracell_dom_sf"/>
</dbReference>
<name>A0AAD9QYE1_ACRCE</name>
<dbReference type="PROSITE" id="PS00010">
    <property type="entry name" value="ASX_HYDROXYL"/>
    <property type="match status" value="1"/>
</dbReference>
<dbReference type="PROSITE" id="PS50227">
    <property type="entry name" value="G_PROTEIN_RECEP_F2_3"/>
    <property type="match status" value="1"/>
</dbReference>
<evidence type="ECO:0000313" key="11">
    <source>
        <dbReference type="EMBL" id="KAK2569700.1"/>
    </source>
</evidence>
<dbReference type="InterPro" id="IPR001881">
    <property type="entry name" value="EGF-like_Ca-bd_dom"/>
</dbReference>
<dbReference type="Gene3D" id="1.25.40.610">
    <property type="match status" value="1"/>
</dbReference>
<comment type="caution">
    <text evidence="11">The sequence shown here is derived from an EMBL/GenBank/DDBJ whole genome shotgun (WGS) entry which is preliminary data.</text>
</comment>
<keyword evidence="6" id="KW-1133">Transmembrane helix</keyword>
<dbReference type="InterPro" id="IPR024731">
    <property type="entry name" value="NELL2-like_EGF"/>
</dbReference>
<feature type="signal peptide" evidence="7">
    <location>
        <begin position="1"/>
        <end position="22"/>
    </location>
</feature>
<dbReference type="Pfam" id="PF16489">
    <property type="entry name" value="GAIN"/>
    <property type="match status" value="1"/>
</dbReference>
<dbReference type="SUPFAM" id="SSF57196">
    <property type="entry name" value="EGF/Laminin"/>
    <property type="match status" value="1"/>
</dbReference>
<dbReference type="CDD" id="cd00054">
    <property type="entry name" value="EGF_CA"/>
    <property type="match status" value="1"/>
</dbReference>
<dbReference type="SUPFAM" id="SSF49899">
    <property type="entry name" value="Concanavalin A-like lectins/glucanases"/>
    <property type="match status" value="1"/>
</dbReference>
<dbReference type="SMART" id="SM00181">
    <property type="entry name" value="EGF"/>
    <property type="match status" value="1"/>
</dbReference>
<dbReference type="CDD" id="cd00063">
    <property type="entry name" value="FN3"/>
    <property type="match status" value="3"/>
</dbReference>
<dbReference type="InterPro" id="IPR013320">
    <property type="entry name" value="ConA-like_dom_sf"/>
</dbReference>
<keyword evidence="2 7" id="KW-0732">Signal</keyword>